<sequence>EDYKNCNISPIENVDKKSFEVFKEDNEYAMDKTNMYFKGKILSKQSLNITNNSLYNSLKGKIILKTESKGEAYYINPNKKEMYSLSRPVIAFRVMREQGVGITNANLEKIPVGGNCPSYNQNCDIQSSNNSKFATSQKGKIFLQVEGSGEAWYINPNNAKRYFLGRPTDAFNIMKTLGLGISNANFDRMIK</sequence>
<name>A0A2M7DL66_9BACT</name>
<dbReference type="InterPro" id="IPR027375">
    <property type="entry name" value="DKNYY"/>
</dbReference>
<evidence type="ECO:0000313" key="1">
    <source>
        <dbReference type="EMBL" id="PIV50515.1"/>
    </source>
</evidence>
<dbReference type="Pfam" id="PF13644">
    <property type="entry name" value="DKNYY"/>
    <property type="match status" value="1"/>
</dbReference>
<dbReference type="EMBL" id="PETS01000126">
    <property type="protein sequence ID" value="PIV50515.1"/>
    <property type="molecule type" value="Genomic_DNA"/>
</dbReference>
<organism evidence="1 2">
    <name type="scientific">Candidatus Falkowbacteria bacterium CG02_land_8_20_14_3_00_36_14</name>
    <dbReference type="NCBI Taxonomy" id="1974560"/>
    <lineage>
        <taxon>Bacteria</taxon>
        <taxon>Candidatus Falkowiibacteriota</taxon>
    </lineage>
</organism>
<dbReference type="Proteomes" id="UP000228896">
    <property type="component" value="Unassembled WGS sequence"/>
</dbReference>
<feature type="non-terminal residue" evidence="1">
    <location>
        <position position="1"/>
    </location>
</feature>
<dbReference type="AlphaFoldDB" id="A0A2M7DL66"/>
<accession>A0A2M7DL66</accession>
<evidence type="ECO:0000313" key="2">
    <source>
        <dbReference type="Proteomes" id="UP000228896"/>
    </source>
</evidence>
<reference evidence="2" key="1">
    <citation type="submission" date="2017-09" db="EMBL/GenBank/DDBJ databases">
        <title>Depth-based differentiation of microbial function through sediment-hosted aquifers and enrichment of novel symbionts in the deep terrestrial subsurface.</title>
        <authorList>
            <person name="Probst A.J."/>
            <person name="Ladd B."/>
            <person name="Jarett J.K."/>
            <person name="Geller-Mcgrath D.E."/>
            <person name="Sieber C.M.K."/>
            <person name="Emerson J.B."/>
            <person name="Anantharaman K."/>
            <person name="Thomas B.C."/>
            <person name="Malmstrom R."/>
            <person name="Stieglmeier M."/>
            <person name="Klingl A."/>
            <person name="Woyke T."/>
            <person name="Ryan C.M."/>
            <person name="Banfield J.F."/>
        </authorList>
    </citation>
    <scope>NUCLEOTIDE SEQUENCE [LARGE SCALE GENOMIC DNA]</scope>
</reference>
<gene>
    <name evidence="1" type="ORF">COS18_04835</name>
</gene>
<protein>
    <submittedName>
        <fullName evidence="1">Uncharacterized protein</fullName>
    </submittedName>
</protein>
<comment type="caution">
    <text evidence="1">The sequence shown here is derived from an EMBL/GenBank/DDBJ whole genome shotgun (WGS) entry which is preliminary data.</text>
</comment>
<proteinExistence type="predicted"/>